<evidence type="ECO:0000313" key="3">
    <source>
        <dbReference type="EMBL" id="HIV11708.1"/>
    </source>
</evidence>
<dbReference type="Proteomes" id="UP000886723">
    <property type="component" value="Unassembled WGS sequence"/>
</dbReference>
<reference evidence="3" key="1">
    <citation type="submission" date="2020-10" db="EMBL/GenBank/DDBJ databases">
        <authorList>
            <person name="Gilroy R."/>
        </authorList>
    </citation>
    <scope>NUCLEOTIDE SEQUENCE</scope>
    <source>
        <strain evidence="3">ChiBcec2-4451</strain>
    </source>
</reference>
<dbReference type="SMART" id="SM00363">
    <property type="entry name" value="S4"/>
    <property type="match status" value="1"/>
</dbReference>
<dbReference type="InterPro" id="IPR036986">
    <property type="entry name" value="S4_RNA-bd_sf"/>
</dbReference>
<dbReference type="InterPro" id="IPR002942">
    <property type="entry name" value="S4_RNA-bd"/>
</dbReference>
<name>A0A9D1NSG9_9FIRM</name>
<dbReference type="InterPro" id="IPR012677">
    <property type="entry name" value="Nucleotide-bd_a/b_plait_sf"/>
</dbReference>
<dbReference type="EMBL" id="DVON01000025">
    <property type="protein sequence ID" value="HIV11708.1"/>
    <property type="molecule type" value="Genomic_DNA"/>
</dbReference>
<keyword evidence="1" id="KW-0694">RNA-binding</keyword>
<evidence type="ECO:0000313" key="4">
    <source>
        <dbReference type="Proteomes" id="UP000886723"/>
    </source>
</evidence>
<dbReference type="Gene3D" id="3.10.290.10">
    <property type="entry name" value="RNA-binding S4 domain"/>
    <property type="match status" value="1"/>
</dbReference>
<dbReference type="Pfam" id="PF01479">
    <property type="entry name" value="S4"/>
    <property type="match status" value="1"/>
</dbReference>
<accession>A0A9D1NSG9</accession>
<dbReference type="PROSITE" id="PS50889">
    <property type="entry name" value="S4"/>
    <property type="match status" value="1"/>
</dbReference>
<reference evidence="3" key="2">
    <citation type="journal article" date="2021" name="PeerJ">
        <title>Extensive microbial diversity within the chicken gut microbiome revealed by metagenomics and culture.</title>
        <authorList>
            <person name="Gilroy R."/>
            <person name="Ravi A."/>
            <person name="Getino M."/>
            <person name="Pursley I."/>
            <person name="Horton D.L."/>
            <person name="Alikhan N.F."/>
            <person name="Baker D."/>
            <person name="Gharbi K."/>
            <person name="Hall N."/>
            <person name="Watson M."/>
            <person name="Adriaenssens E.M."/>
            <person name="Foster-Nyarko E."/>
            <person name="Jarju S."/>
            <person name="Secka A."/>
            <person name="Antonio M."/>
            <person name="Oren A."/>
            <person name="Chaudhuri R.R."/>
            <person name="La Ragione R."/>
            <person name="Hildebrand F."/>
            <person name="Pallen M.J."/>
        </authorList>
    </citation>
    <scope>NUCLEOTIDE SEQUENCE</scope>
    <source>
        <strain evidence="3">ChiBcec2-4451</strain>
    </source>
</reference>
<feature type="domain" description="RNA-binding S4" evidence="2">
    <location>
        <begin position="177"/>
        <end position="238"/>
    </location>
</feature>
<dbReference type="Gene3D" id="3.30.1370.160">
    <property type="match status" value="1"/>
</dbReference>
<dbReference type="AlphaFoldDB" id="A0A9D1NSG9"/>
<organism evidence="3 4">
    <name type="scientific">Candidatus Pullilachnospira stercoravium</name>
    <dbReference type="NCBI Taxonomy" id="2840913"/>
    <lineage>
        <taxon>Bacteria</taxon>
        <taxon>Bacillati</taxon>
        <taxon>Bacillota</taxon>
        <taxon>Clostridia</taxon>
        <taxon>Lachnospirales</taxon>
        <taxon>Lachnospiraceae</taxon>
        <taxon>Lachnospiraceae incertae sedis</taxon>
        <taxon>Candidatus Pullilachnospira</taxon>
    </lineage>
</organism>
<evidence type="ECO:0000259" key="2">
    <source>
        <dbReference type="SMART" id="SM00363"/>
    </source>
</evidence>
<dbReference type="Pfam" id="PF17774">
    <property type="entry name" value="YlmH_RBD"/>
    <property type="match status" value="1"/>
</dbReference>
<evidence type="ECO:0000256" key="1">
    <source>
        <dbReference type="PROSITE-ProRule" id="PRU00182"/>
    </source>
</evidence>
<gene>
    <name evidence="3" type="ORF">IAA63_01025</name>
</gene>
<proteinExistence type="predicted"/>
<dbReference type="InterPro" id="IPR040591">
    <property type="entry name" value="RqcP2_RBD"/>
</dbReference>
<protein>
    <submittedName>
        <fullName evidence="3">RNA-binding protein</fullName>
    </submittedName>
</protein>
<dbReference type="SUPFAM" id="SSF55174">
    <property type="entry name" value="Alpha-L RNA-binding motif"/>
    <property type="match status" value="1"/>
</dbReference>
<dbReference type="GO" id="GO:0003723">
    <property type="term" value="F:RNA binding"/>
    <property type="evidence" value="ECO:0007669"/>
    <property type="project" value="UniProtKB-KW"/>
</dbReference>
<dbReference type="Gene3D" id="3.30.70.330">
    <property type="match status" value="1"/>
</dbReference>
<dbReference type="CDD" id="cd00165">
    <property type="entry name" value="S4"/>
    <property type="match status" value="1"/>
</dbReference>
<comment type="caution">
    <text evidence="3">The sequence shown here is derived from an EMBL/GenBank/DDBJ whole genome shotgun (WGS) entry which is preliminary data.</text>
</comment>
<sequence>MEKEEILLKKRIQDLARTAYQRDYVTFSDFLDLNEQNIVHSLKPEELGASVRFFGGYEGAERQIAAFLPDALSYEADIPYPLACLRIEPLSRKFSEPLTHRDYLGALVHLGIERAMLGDILVRQQEAYVFCHSRMREFLEENVTRIRHTSVIVQQITQAEDLPRPQFQSIRGTVASVRLDSVIALAFSSSRSSMLGLIEGGKVFVNGRMTVSNGHPLKNGDVVSVRGYGKFRFEEALGTTKKGRCSILISRYV</sequence>